<dbReference type="GO" id="GO:0009451">
    <property type="term" value="P:RNA modification"/>
    <property type="evidence" value="ECO:0007669"/>
    <property type="project" value="InterPro"/>
</dbReference>
<dbReference type="InterPro" id="IPR011990">
    <property type="entry name" value="TPR-like_helical_dom_sf"/>
</dbReference>
<name>A0A835CZ72_TETSI</name>
<organism evidence="3 4">
    <name type="scientific">Tetracentron sinense</name>
    <name type="common">Spur-leaf</name>
    <dbReference type="NCBI Taxonomy" id="13715"/>
    <lineage>
        <taxon>Eukaryota</taxon>
        <taxon>Viridiplantae</taxon>
        <taxon>Streptophyta</taxon>
        <taxon>Embryophyta</taxon>
        <taxon>Tracheophyta</taxon>
        <taxon>Spermatophyta</taxon>
        <taxon>Magnoliopsida</taxon>
        <taxon>Trochodendrales</taxon>
        <taxon>Trochodendraceae</taxon>
        <taxon>Tetracentron</taxon>
    </lineage>
</organism>
<dbReference type="PANTHER" id="PTHR47926:SF387">
    <property type="entry name" value="PENTATRICOPEPTIDE REPEAT-CONTAINING PROTEIN"/>
    <property type="match status" value="1"/>
</dbReference>
<dbReference type="GO" id="GO:0003723">
    <property type="term" value="F:RNA binding"/>
    <property type="evidence" value="ECO:0007669"/>
    <property type="project" value="InterPro"/>
</dbReference>
<dbReference type="OMA" id="FWRNPEL"/>
<sequence>MLDWMKLVRDGLRLHAHTIKKGIFPNVFTSNQLIHLYSKHGLLQEARSLFNAMPERNIFTWNAIIHAHIKNQDLPQARALFDFAPHKDSVTYNSMISGFVSTNGFEDHALQLFAEMRATQTPIDDYTLTTMLNLTAKLSVLLYGMQLHSFMVKTANDLNSFAVSSLIDMYSKCGSFREACQVFNGCRGVLDLVSRNSMVAACCREGELEMALDLFWGVPGLNDAVSWNTLISGYAQNGYGEKALELFVHMGENGIRWNEHTFATVLSACSSLRSLEHGKEVHAWVLKNGLCSNPFISSGIVDVYCKCGNLQYAELVHAGIGTQNAFSTTSLIVGHSSQGNMVEARRLFDSLAEKNFVVWTALFSGYVKFRQCEAVFELLRELKSKEAVISDALIVISVLGACAIQAALDSGKQIHAYILRLGIVMEQKLGSAMVDMYAKCGNINYAEEIFQRVTDRDRILYNAMIAGYAHHGRENEAIQLFEEMVEMGTKPDVVTFIALLSACRHAGLVEEGEKYFNSMTEYYNLSPEIDHYSCMIDLYGRDNQLDKAVALMRRIPVKVDAVILGAFLNACRINGNVELAREVEEKLLRIEGENGARYVQLANVYAAEGMWSEMGRIRRKMRGREVKKLAGCSWVYVDNRVNIFTSGDRSHSEAEAIYPMLVCLNARVNERNISPT</sequence>
<feature type="repeat" description="PPR" evidence="2">
    <location>
        <begin position="88"/>
        <end position="123"/>
    </location>
</feature>
<evidence type="ECO:0000313" key="4">
    <source>
        <dbReference type="Proteomes" id="UP000655225"/>
    </source>
</evidence>
<protein>
    <recommendedName>
        <fullName evidence="5">Pentatricopeptide repeat-containing protein</fullName>
    </recommendedName>
</protein>
<dbReference type="FunFam" id="1.25.40.10:FF:000090">
    <property type="entry name" value="Pentatricopeptide repeat-containing protein, chloroplastic"/>
    <property type="match status" value="1"/>
</dbReference>
<dbReference type="InterPro" id="IPR002885">
    <property type="entry name" value="PPR_rpt"/>
</dbReference>
<dbReference type="FunFam" id="1.25.40.10:FF:000442">
    <property type="entry name" value="Pentatricopeptide repeat-containing protein At3g49710"/>
    <property type="match status" value="1"/>
</dbReference>
<dbReference type="OrthoDB" id="198885at2759"/>
<feature type="repeat" description="PPR" evidence="2">
    <location>
        <begin position="26"/>
        <end position="60"/>
    </location>
</feature>
<dbReference type="Gene3D" id="1.25.40.10">
    <property type="entry name" value="Tetratricopeptide repeat domain"/>
    <property type="match status" value="5"/>
</dbReference>
<evidence type="ECO:0000256" key="1">
    <source>
        <dbReference type="ARBA" id="ARBA00022737"/>
    </source>
</evidence>
<dbReference type="Pfam" id="PF20431">
    <property type="entry name" value="E_motif"/>
    <property type="match status" value="1"/>
</dbReference>
<accession>A0A835CZ72</accession>
<gene>
    <name evidence="3" type="ORF">HHK36_031336</name>
</gene>
<dbReference type="PROSITE" id="PS51375">
    <property type="entry name" value="PPR"/>
    <property type="match status" value="4"/>
</dbReference>
<feature type="repeat" description="PPR" evidence="2">
    <location>
        <begin position="457"/>
        <end position="491"/>
    </location>
</feature>
<keyword evidence="4" id="KW-1185">Reference proteome</keyword>
<dbReference type="AlphaFoldDB" id="A0A835CZ72"/>
<dbReference type="NCBIfam" id="TIGR00756">
    <property type="entry name" value="PPR"/>
    <property type="match status" value="4"/>
</dbReference>
<comment type="caution">
    <text evidence="3">The sequence shown here is derived from an EMBL/GenBank/DDBJ whole genome shotgun (WGS) entry which is preliminary data.</text>
</comment>
<dbReference type="InterPro" id="IPR046960">
    <property type="entry name" value="PPR_At4g14850-like_plant"/>
</dbReference>
<dbReference type="Proteomes" id="UP000655225">
    <property type="component" value="Unassembled WGS sequence"/>
</dbReference>
<dbReference type="InterPro" id="IPR046848">
    <property type="entry name" value="E_motif"/>
</dbReference>
<feature type="repeat" description="PPR" evidence="2">
    <location>
        <begin position="223"/>
        <end position="257"/>
    </location>
</feature>
<evidence type="ECO:0008006" key="5">
    <source>
        <dbReference type="Google" id="ProtNLM"/>
    </source>
</evidence>
<evidence type="ECO:0000313" key="3">
    <source>
        <dbReference type="EMBL" id="KAF8377947.1"/>
    </source>
</evidence>
<dbReference type="PANTHER" id="PTHR47926">
    <property type="entry name" value="PENTATRICOPEPTIDE REPEAT-CONTAINING PROTEIN"/>
    <property type="match status" value="1"/>
</dbReference>
<reference evidence="3 4" key="1">
    <citation type="submission" date="2020-04" db="EMBL/GenBank/DDBJ databases">
        <title>Plant Genome Project.</title>
        <authorList>
            <person name="Zhang R.-G."/>
        </authorList>
    </citation>
    <scope>NUCLEOTIDE SEQUENCE [LARGE SCALE GENOMIC DNA]</scope>
    <source>
        <strain evidence="3">YNK0</strain>
        <tissue evidence="3">Leaf</tissue>
    </source>
</reference>
<proteinExistence type="predicted"/>
<evidence type="ECO:0000256" key="2">
    <source>
        <dbReference type="PROSITE-ProRule" id="PRU00708"/>
    </source>
</evidence>
<dbReference type="SUPFAM" id="SSF48452">
    <property type="entry name" value="TPR-like"/>
    <property type="match status" value="1"/>
</dbReference>
<dbReference type="Pfam" id="PF13041">
    <property type="entry name" value="PPR_2"/>
    <property type="match status" value="3"/>
</dbReference>
<dbReference type="EMBL" id="JABCRI010000024">
    <property type="protein sequence ID" value="KAF8377947.1"/>
    <property type="molecule type" value="Genomic_DNA"/>
</dbReference>
<dbReference type="Pfam" id="PF01535">
    <property type="entry name" value="PPR"/>
    <property type="match status" value="8"/>
</dbReference>
<keyword evidence="1" id="KW-0677">Repeat</keyword>